<dbReference type="Gene3D" id="3.40.50.150">
    <property type="entry name" value="Vaccinia Virus protein VP39"/>
    <property type="match status" value="1"/>
</dbReference>
<dbReference type="OrthoDB" id="2013972at2759"/>
<proteinExistence type="inferred from homology"/>
<dbReference type="Pfam" id="PF13489">
    <property type="entry name" value="Methyltransf_23"/>
    <property type="match status" value="1"/>
</dbReference>
<organism evidence="3 4">
    <name type="scientific">Hypocrea jecorina (strain ATCC 56765 / BCRC 32924 / NRRL 11460 / Rut C-30)</name>
    <name type="common">Trichoderma reesei</name>
    <dbReference type="NCBI Taxonomy" id="1344414"/>
    <lineage>
        <taxon>Eukaryota</taxon>
        <taxon>Fungi</taxon>
        <taxon>Dikarya</taxon>
        <taxon>Ascomycota</taxon>
        <taxon>Pezizomycotina</taxon>
        <taxon>Sordariomycetes</taxon>
        <taxon>Hypocreomycetidae</taxon>
        <taxon>Hypocreales</taxon>
        <taxon>Hypocreaceae</taxon>
        <taxon>Trichoderma</taxon>
    </lineage>
</organism>
<comment type="similarity">
    <text evidence="1">Belongs to the methyltransferase superfamily. LaeA methyltransferase family.</text>
</comment>
<dbReference type="InterPro" id="IPR029063">
    <property type="entry name" value="SAM-dependent_MTases_sf"/>
</dbReference>
<dbReference type="GO" id="GO:0008168">
    <property type="term" value="F:methyltransferase activity"/>
    <property type="evidence" value="ECO:0007669"/>
    <property type="project" value="UniProtKB-KW"/>
</dbReference>
<reference evidence="4" key="1">
    <citation type="journal article" date="2013" name="Ind. Biotechnol.">
        <title>Comparative genomics analysis of Trichoderma reesei strains.</title>
        <authorList>
            <person name="Koike H."/>
            <person name="Aerts A."/>
            <person name="LaButti K."/>
            <person name="Grigoriev I.V."/>
            <person name="Baker S.E."/>
        </authorList>
    </citation>
    <scope>NUCLEOTIDE SEQUENCE [LARGE SCALE GENOMIC DNA]</scope>
    <source>
        <strain evidence="4">ATCC 56765 / BCRC 32924 / NRRL 11460 / Rut C-30</strain>
    </source>
</reference>
<keyword evidence="3" id="KW-0808">Transferase</keyword>
<keyword evidence="3" id="KW-0489">Methyltransferase</keyword>
<dbReference type="AlphaFoldDB" id="A0A024S7U4"/>
<evidence type="ECO:0000256" key="1">
    <source>
        <dbReference type="ARBA" id="ARBA00038158"/>
    </source>
</evidence>
<accession>A0A024S7U4</accession>
<dbReference type="GO" id="GO:0032259">
    <property type="term" value="P:methylation"/>
    <property type="evidence" value="ECO:0007669"/>
    <property type="project" value="UniProtKB-KW"/>
</dbReference>
<dbReference type="HOGENOM" id="CLU_010595_3_1_1"/>
<feature type="compositionally biased region" description="Basic and acidic residues" evidence="2">
    <location>
        <begin position="417"/>
        <end position="431"/>
    </location>
</feature>
<evidence type="ECO:0000313" key="4">
    <source>
        <dbReference type="Proteomes" id="UP000024376"/>
    </source>
</evidence>
<name>A0A024S7U4_HYPJR</name>
<gene>
    <name evidence="3" type="ORF">M419DRAFT_84318</name>
</gene>
<dbReference type="PANTHER" id="PTHR43591:SF105">
    <property type="entry name" value="METHYLTRANSFERASE DOMAIN-CONTAINING PROTEIN-RELATED"/>
    <property type="match status" value="1"/>
</dbReference>
<protein>
    <submittedName>
        <fullName evidence="3">S-adenosyl-L-methionine-dependent methyltransferase</fullName>
    </submittedName>
</protein>
<evidence type="ECO:0000313" key="3">
    <source>
        <dbReference type="EMBL" id="ETS00282.1"/>
    </source>
</evidence>
<dbReference type="SUPFAM" id="SSF53335">
    <property type="entry name" value="S-adenosyl-L-methionine-dependent methyltransferases"/>
    <property type="match status" value="1"/>
</dbReference>
<dbReference type="Proteomes" id="UP000024376">
    <property type="component" value="Unassembled WGS sequence"/>
</dbReference>
<feature type="compositionally biased region" description="Basic residues" evidence="2">
    <location>
        <begin position="1"/>
        <end position="16"/>
    </location>
</feature>
<evidence type="ECO:0000256" key="2">
    <source>
        <dbReference type="SAM" id="MobiDB-lite"/>
    </source>
</evidence>
<dbReference type="EMBL" id="KI911153">
    <property type="protein sequence ID" value="ETS00282.1"/>
    <property type="molecule type" value="Genomic_DNA"/>
</dbReference>
<dbReference type="CDD" id="cd02440">
    <property type="entry name" value="AdoMet_MTases"/>
    <property type="match status" value="1"/>
</dbReference>
<sequence>MAPQKRRGRRSARRTARGPQSASRHNSCSGDGGSDDSPSDMIQLEGVGQDKEERCEGSGAEQVDDEDDYEVASLYPASQLADGARSTYRSGGGHFVTGDPRAMASDLASTRSLWTMDLDYRELHGRRYCRDYYMPNDELEQLRVTLLHQVFVHILDGELTLAPLEEPPSHVLDVGTGTGEWAIRMAEMFPECEVVGTDISAIAETESVPVNVFFEIEDAEDWDRPPDHYDMIHMRWLAGSFRDWRFVYDCAYYSLKPGGWIEVLDFDGFDGMVCIDHFPPESPIHRLFKDIHKAAELSGRKLSMDHLNAPDFMDAGFVDIRVMEYSLPLVFGEPSIDKLWLMALIDGIESSALRLLTEHMGWDPDECKAVCEQVARDMANLTKHPTTAKELVIKLRLVVARKPLEAPMSNDSWPAEEPLHMRTRREGDTPRSESASFKVPIAHTDEIDPQATEDLTPDETHDISQKGGAGEV</sequence>
<feature type="region of interest" description="Disordered" evidence="2">
    <location>
        <begin position="1"/>
        <end position="68"/>
    </location>
</feature>
<dbReference type="PANTHER" id="PTHR43591">
    <property type="entry name" value="METHYLTRANSFERASE"/>
    <property type="match status" value="1"/>
</dbReference>
<dbReference type="KEGG" id="trr:M419DRAFT_84318"/>
<feature type="region of interest" description="Disordered" evidence="2">
    <location>
        <begin position="407"/>
        <end position="472"/>
    </location>
</feature>